<dbReference type="RefSeq" id="WP_205721322.1">
    <property type="nucleotide sequence ID" value="NZ_CP070608.1"/>
</dbReference>
<organism evidence="1 2">
    <name type="scientific">Fulvivirga lutea</name>
    <dbReference type="NCBI Taxonomy" id="2810512"/>
    <lineage>
        <taxon>Bacteria</taxon>
        <taxon>Pseudomonadati</taxon>
        <taxon>Bacteroidota</taxon>
        <taxon>Cytophagia</taxon>
        <taxon>Cytophagales</taxon>
        <taxon>Fulvivirgaceae</taxon>
        <taxon>Fulvivirga</taxon>
    </lineage>
</organism>
<proteinExistence type="predicted"/>
<dbReference type="AlphaFoldDB" id="A0A974WEF4"/>
<accession>A0A974WEF4</accession>
<evidence type="ECO:0000313" key="1">
    <source>
        <dbReference type="EMBL" id="QSE96808.1"/>
    </source>
</evidence>
<dbReference type="EMBL" id="CP070608">
    <property type="protein sequence ID" value="QSE96808.1"/>
    <property type="molecule type" value="Genomic_DNA"/>
</dbReference>
<reference evidence="1" key="1">
    <citation type="submission" date="2021-02" db="EMBL/GenBank/DDBJ databases">
        <title>Fulvivirga sp. S481 isolated from sea water.</title>
        <authorList>
            <person name="Bae S.S."/>
            <person name="Baek K."/>
        </authorList>
    </citation>
    <scope>NUCLEOTIDE SEQUENCE</scope>
    <source>
        <strain evidence="1">S481</strain>
    </source>
</reference>
<protein>
    <submittedName>
        <fullName evidence="1">Uncharacterized protein</fullName>
    </submittedName>
</protein>
<gene>
    <name evidence="1" type="ORF">JR347_14575</name>
</gene>
<dbReference type="Proteomes" id="UP000662783">
    <property type="component" value="Chromosome"/>
</dbReference>
<sequence length="323" mass="37096">MICIVPHILSKSIINIVSDASNIRLITFNYLIWAYYISKISKWQWPVNYSLQIGFNHAIDKAIKDKKVTEGGVLLVIAGMKLSKKNEMLLKATNTLKILWYTDSVSRAMGIQHQEAVFEEVWYHDGGDFENSNHSGKKWVPYGFDSTIYFQNQSVNKDIDILFTGYLKQPQYKTRLEYLELLMNSDLVKNNNVVAAVTTQDLNLREKIKNSGIKYTGRLPENEYAAYIKRAKIVINILQNDGIMPINPLFFAIPNAGSIQIIDKRPYLNLWLVSKKHFLETTPANFIELIQMILEDKIVLDIESARGEAKKHSFQSLLSPYLN</sequence>
<dbReference type="KEGG" id="fuv:JR347_14575"/>
<keyword evidence="2" id="KW-1185">Reference proteome</keyword>
<name>A0A974WEF4_9BACT</name>
<evidence type="ECO:0000313" key="2">
    <source>
        <dbReference type="Proteomes" id="UP000662783"/>
    </source>
</evidence>